<dbReference type="SUPFAM" id="SSF103473">
    <property type="entry name" value="MFS general substrate transporter"/>
    <property type="match status" value="1"/>
</dbReference>
<evidence type="ECO:0000256" key="4">
    <source>
        <dbReference type="ARBA" id="ARBA00022856"/>
    </source>
</evidence>
<organism evidence="8 9">
    <name type="scientific">Romanomermis culicivorax</name>
    <name type="common">Nematode worm</name>
    <dbReference type="NCBI Taxonomy" id="13658"/>
    <lineage>
        <taxon>Eukaryota</taxon>
        <taxon>Metazoa</taxon>
        <taxon>Ecdysozoa</taxon>
        <taxon>Nematoda</taxon>
        <taxon>Enoplea</taxon>
        <taxon>Dorylaimia</taxon>
        <taxon>Mermithida</taxon>
        <taxon>Mermithoidea</taxon>
        <taxon>Mermithidae</taxon>
        <taxon>Romanomermis</taxon>
    </lineage>
</organism>
<keyword evidence="4" id="KW-0653">Protein transport</keyword>
<evidence type="ECO:0000256" key="3">
    <source>
        <dbReference type="ARBA" id="ARBA00022692"/>
    </source>
</evidence>
<dbReference type="InterPro" id="IPR036259">
    <property type="entry name" value="MFS_trans_sf"/>
</dbReference>
<dbReference type="Pfam" id="PF00854">
    <property type="entry name" value="PTR2"/>
    <property type="match status" value="1"/>
</dbReference>
<evidence type="ECO:0000256" key="5">
    <source>
        <dbReference type="ARBA" id="ARBA00022989"/>
    </source>
</evidence>
<accession>A0A915L8E2</accession>
<dbReference type="Proteomes" id="UP000887565">
    <property type="component" value="Unplaced"/>
</dbReference>
<dbReference type="GO" id="GO:0016020">
    <property type="term" value="C:membrane"/>
    <property type="evidence" value="ECO:0007669"/>
    <property type="project" value="UniProtKB-SubCell"/>
</dbReference>
<dbReference type="GO" id="GO:0022857">
    <property type="term" value="F:transmembrane transporter activity"/>
    <property type="evidence" value="ECO:0007669"/>
    <property type="project" value="InterPro"/>
</dbReference>
<keyword evidence="6 7" id="KW-0472">Membrane</keyword>
<sequence length="282" mass="32902">MIAIRERYDIIDSKADLMYLASNPLHLKYRNLCYGMLTDESNIYEPNITYQDDSNITDYVIRAVDKNFGQVVTFWSDDFWTNYTITSYDMKNQIYTGSRLLFTIDPFLVEQLKDDYYYIIEAHDSEETSAYESAKLGSTSIILINREWKVSMYEQLVPSFSVHILWQIPQYFLLTLAEILFCITGQEFSYSEAGENMRSIVLAFWYATVAIGNLLIMLLSLATVHFGRTGEFVFYAASMSLCLMIFIIFASHYKYLEIDRFGNVRKETDEDSRSSYEISCHL</sequence>
<comment type="subcellular location">
    <subcellularLocation>
        <location evidence="1">Membrane</location>
        <topology evidence="1">Multi-pass membrane protein</topology>
    </subcellularLocation>
</comment>
<keyword evidence="3 7" id="KW-0812">Transmembrane</keyword>
<keyword evidence="4" id="KW-0813">Transport</keyword>
<keyword evidence="4" id="KW-0571">Peptide transport</keyword>
<evidence type="ECO:0000313" key="9">
    <source>
        <dbReference type="WBParaSite" id="nRc.2.0.1.t46011-RA"/>
    </source>
</evidence>
<evidence type="ECO:0000256" key="1">
    <source>
        <dbReference type="ARBA" id="ARBA00004141"/>
    </source>
</evidence>
<dbReference type="PANTHER" id="PTHR11654">
    <property type="entry name" value="OLIGOPEPTIDE TRANSPORTER-RELATED"/>
    <property type="match status" value="1"/>
</dbReference>
<dbReference type="AlphaFoldDB" id="A0A915L8E2"/>
<proteinExistence type="inferred from homology"/>
<evidence type="ECO:0000313" key="8">
    <source>
        <dbReference type="Proteomes" id="UP000887565"/>
    </source>
</evidence>
<name>A0A915L8E2_ROMCU</name>
<evidence type="ECO:0000256" key="2">
    <source>
        <dbReference type="ARBA" id="ARBA00005982"/>
    </source>
</evidence>
<dbReference type="Gene3D" id="1.20.1250.20">
    <property type="entry name" value="MFS general substrate transporter like domains"/>
    <property type="match status" value="1"/>
</dbReference>
<dbReference type="GO" id="GO:0015833">
    <property type="term" value="P:peptide transport"/>
    <property type="evidence" value="ECO:0007669"/>
    <property type="project" value="UniProtKB-KW"/>
</dbReference>
<feature type="transmembrane region" description="Helical" evidence="7">
    <location>
        <begin position="204"/>
        <end position="226"/>
    </location>
</feature>
<keyword evidence="5 7" id="KW-1133">Transmembrane helix</keyword>
<dbReference type="InterPro" id="IPR000109">
    <property type="entry name" value="POT_fam"/>
</dbReference>
<keyword evidence="8" id="KW-1185">Reference proteome</keyword>
<protein>
    <submittedName>
        <fullName evidence="9">Uncharacterized protein</fullName>
    </submittedName>
</protein>
<reference evidence="9" key="1">
    <citation type="submission" date="2022-11" db="UniProtKB">
        <authorList>
            <consortium name="WormBaseParasite"/>
        </authorList>
    </citation>
    <scope>IDENTIFICATION</scope>
</reference>
<evidence type="ECO:0000256" key="7">
    <source>
        <dbReference type="SAM" id="Phobius"/>
    </source>
</evidence>
<feature type="transmembrane region" description="Helical" evidence="7">
    <location>
        <begin position="232"/>
        <end position="256"/>
    </location>
</feature>
<dbReference type="WBParaSite" id="nRc.2.0.1.t46011-RA">
    <property type="protein sequence ID" value="nRc.2.0.1.t46011-RA"/>
    <property type="gene ID" value="nRc.2.0.1.g46011"/>
</dbReference>
<comment type="similarity">
    <text evidence="2">Belongs to the major facilitator superfamily. Proton-dependent oligopeptide transporter (POT/PTR) (TC 2.A.17) family.</text>
</comment>
<evidence type="ECO:0000256" key="6">
    <source>
        <dbReference type="ARBA" id="ARBA00023136"/>
    </source>
</evidence>